<reference evidence="4" key="2">
    <citation type="submission" date="2020-07" db="EMBL/GenBank/DDBJ databases">
        <authorList>
            <person name="Klompen A.L."/>
            <person name="Macrander J."/>
            <person name="Reitzel A.M."/>
            <person name="Stampar S.N."/>
        </authorList>
    </citation>
    <scope>NUCLEOTIDE SEQUENCE</scope>
</reference>
<organism evidence="4">
    <name type="scientific">Ceriantheomorphe brasiliensis</name>
    <dbReference type="NCBI Taxonomy" id="1048506"/>
    <lineage>
        <taxon>Eukaryota</taxon>
        <taxon>Metazoa</taxon>
        <taxon>Cnidaria</taxon>
        <taxon>Anthozoa</taxon>
        <taxon>Ceriantharia</taxon>
        <taxon>Spirularia</taxon>
        <taxon>Cerianthidae</taxon>
        <taxon>Ceriantheomorphe</taxon>
    </lineage>
</organism>
<keyword evidence="1" id="KW-1015">Disulfide bond</keyword>
<name>A0A7G7WYW2_9CNID</name>
<feature type="chain" id="PRO_5028968515" evidence="2">
    <location>
        <begin position="18"/>
        <end position="786"/>
    </location>
</feature>
<dbReference type="Gene3D" id="3.10.100.10">
    <property type="entry name" value="Mannose-Binding Protein A, subunit A"/>
    <property type="match status" value="1"/>
</dbReference>
<accession>A0A7G7WYW2</accession>
<feature type="domain" description="C-type lectin" evidence="3">
    <location>
        <begin position="585"/>
        <end position="695"/>
    </location>
</feature>
<dbReference type="PANTHER" id="PTHR22803">
    <property type="entry name" value="MANNOSE, PHOSPHOLIPASE, LECTIN RECEPTOR RELATED"/>
    <property type="match status" value="1"/>
</dbReference>
<feature type="signal peptide" evidence="2">
    <location>
        <begin position="1"/>
        <end position="17"/>
    </location>
</feature>
<dbReference type="InterPro" id="IPR050111">
    <property type="entry name" value="C-type_lectin/snaclec_domain"/>
</dbReference>
<dbReference type="PROSITE" id="PS00615">
    <property type="entry name" value="C_TYPE_LECTIN_1"/>
    <property type="match status" value="1"/>
</dbReference>
<keyword evidence="2" id="KW-0732">Signal</keyword>
<reference evidence="4" key="1">
    <citation type="journal article" date="2020" name="Mar. Drugs">
        <title>Transcriptomic Analysis of Four Cerianthid (Cnidaria, Ceriantharia) Venoms.</title>
        <authorList>
            <person name="Klompen A.M.L."/>
            <person name="Macrander J."/>
            <person name="Reitzel A.M."/>
            <person name="Stampar S.N."/>
        </authorList>
    </citation>
    <scope>NUCLEOTIDE SEQUENCE</scope>
</reference>
<dbReference type="PROSITE" id="PS50041">
    <property type="entry name" value="C_TYPE_LECTIN_2"/>
    <property type="match status" value="1"/>
</dbReference>
<dbReference type="SMART" id="SM00034">
    <property type="entry name" value="CLECT"/>
    <property type="match status" value="1"/>
</dbReference>
<dbReference type="AlphaFoldDB" id="A0A7G7WYW2"/>
<evidence type="ECO:0000256" key="1">
    <source>
        <dbReference type="ARBA" id="ARBA00023157"/>
    </source>
</evidence>
<dbReference type="InterPro" id="IPR018378">
    <property type="entry name" value="C-type_lectin_CS"/>
</dbReference>
<dbReference type="EMBL" id="MT747517">
    <property type="protein sequence ID" value="QNH72451.1"/>
    <property type="molecule type" value="mRNA"/>
</dbReference>
<dbReference type="InterPro" id="IPR016186">
    <property type="entry name" value="C-type_lectin-like/link_sf"/>
</dbReference>
<protein>
    <submittedName>
        <fullName evidence="4">Toxin candidate TRINITY_DN19977_c1_g2_i1.p1</fullName>
    </submittedName>
</protein>
<evidence type="ECO:0000313" key="4">
    <source>
        <dbReference type="EMBL" id="QNH72451.1"/>
    </source>
</evidence>
<dbReference type="InterPro" id="IPR001304">
    <property type="entry name" value="C-type_lectin-like"/>
</dbReference>
<dbReference type="InterPro" id="IPR016187">
    <property type="entry name" value="CTDL_fold"/>
</dbReference>
<proteinExistence type="evidence at transcript level"/>
<dbReference type="Pfam" id="PF00059">
    <property type="entry name" value="Lectin_C"/>
    <property type="match status" value="1"/>
</dbReference>
<evidence type="ECO:0000256" key="2">
    <source>
        <dbReference type="SAM" id="SignalP"/>
    </source>
</evidence>
<sequence length="786" mass="88856">MFKEFFILFLFVGYSYAEGTSVIKGTMSLPFEASMKLGYFFNVNDIAGGAKSPFTRSARESYATIKHQRTNFLYKIVSSSQEKRDLLDISGSLSLKIKALGGIDISASGSYLKDKGKGNKFVEMLVVVKIEKETRTLTAESEKQSGYIDLVKKSASSGNYHYVRSVTFGGELIASLKFTSRDNKDIEDIQAKASVDVKSTAVDVSVSGTFKKLAKSLAKVSNFEATIYQTGGSAPEITDSIDSLNSRLAKFISDMNDDANYAPIRASLLPIQHLVPTDKVISGIQFILDRRLQAASSRFEYYFDDVQQAVSIARDVEDSLSFRNVEQENEFESINVELQDLSMLFTKTIREISLNEGSSSRQNLERFEAAIKRYNDGISGHLPGKYLRAMRNLRDKIKRINVEATKPGLLRSEINEYLRSLKGSITQDYKSHRKILECGRKQLRGSSSKQIQSDRTIDQVAPGSAMHLYVTEKTIPSNTPISFKFIDFPEDVSFNTGDSPLKDYYRSVVFGSKRGLARFLHKHNKIATTFLEDDTAENKVPLFKENSIVAPSNGIYLLSYQLTNTGSETEERKPDSLCDQDWQEFENKCYWKSTKNAPFDTASQNCQNKDAELVSIHSKKEDDFVFKNRGYSWIGMKRTSVKPNNFDKWLDGTAIDFENWGWKEPNNLKEKCGSYFQYQRWNDNSCWKSLPYTCKKDINKIIKSKGLVRVKVMKEGNVLSEQRSHSETPKEVAGKICDKPFTTAPISKPVLLKLNSGDRVHIEQTVTIETKEYSDNFLDGVLLKQN</sequence>
<dbReference type="SUPFAM" id="SSF56436">
    <property type="entry name" value="C-type lectin-like"/>
    <property type="match status" value="1"/>
</dbReference>
<evidence type="ECO:0000259" key="3">
    <source>
        <dbReference type="PROSITE" id="PS50041"/>
    </source>
</evidence>